<proteinExistence type="predicted"/>
<dbReference type="SUPFAM" id="SSF50182">
    <property type="entry name" value="Sm-like ribonucleoproteins"/>
    <property type="match status" value="1"/>
</dbReference>
<gene>
    <name evidence="1" type="ORF">TCIL3000_10_4140</name>
</gene>
<dbReference type="VEuPathDB" id="TriTrypDB:TcIL3000_10_4140"/>
<dbReference type="EMBL" id="HE575323">
    <property type="protein sequence ID" value="CCC93651.1"/>
    <property type="molecule type" value="Genomic_DNA"/>
</dbReference>
<protein>
    <submittedName>
        <fullName evidence="1">Putative small nuclear ribonucleoprotein</fullName>
    </submittedName>
</protein>
<name>G0UW85_TRYCI</name>
<organism evidence="1">
    <name type="scientific">Trypanosoma congolense (strain IL3000)</name>
    <dbReference type="NCBI Taxonomy" id="1068625"/>
    <lineage>
        <taxon>Eukaryota</taxon>
        <taxon>Discoba</taxon>
        <taxon>Euglenozoa</taxon>
        <taxon>Kinetoplastea</taxon>
        <taxon>Metakinetoplastina</taxon>
        <taxon>Trypanosomatida</taxon>
        <taxon>Trypanosomatidae</taxon>
        <taxon>Trypanosoma</taxon>
        <taxon>Nannomonas</taxon>
    </lineage>
</organism>
<dbReference type="GO" id="GO:1990904">
    <property type="term" value="C:ribonucleoprotein complex"/>
    <property type="evidence" value="ECO:0007669"/>
    <property type="project" value="UniProtKB-KW"/>
</dbReference>
<keyword evidence="1" id="KW-0687">Ribonucleoprotein</keyword>
<sequence>MNSGCDIPCHAVRESTNLVVKVETTDDCTYVGRLTKMDCTHGDMELVDVRCQHRDSSLSVEGRVLLKGSSVRIVHLPSDLKRAPFLDWRNLDVQKHLKINMKISRNKVGVGAKKTSIKTRKVAHQKKKKLL</sequence>
<evidence type="ECO:0000313" key="1">
    <source>
        <dbReference type="EMBL" id="CCC93651.1"/>
    </source>
</evidence>
<dbReference type="AlphaFoldDB" id="G0UW85"/>
<reference evidence="1" key="1">
    <citation type="journal article" date="2012" name="Proc. Natl. Acad. Sci. U.S.A.">
        <title>Antigenic diversity is generated by distinct evolutionary mechanisms in African trypanosome species.</title>
        <authorList>
            <person name="Jackson A.P."/>
            <person name="Berry A."/>
            <person name="Aslett M."/>
            <person name="Allison H.C."/>
            <person name="Burton P."/>
            <person name="Vavrova-Anderson J."/>
            <person name="Brown R."/>
            <person name="Browne H."/>
            <person name="Corton N."/>
            <person name="Hauser H."/>
            <person name="Gamble J."/>
            <person name="Gilderthorp R."/>
            <person name="Marcello L."/>
            <person name="McQuillan J."/>
            <person name="Otto T.D."/>
            <person name="Quail M.A."/>
            <person name="Sanders M.J."/>
            <person name="van Tonder A."/>
            <person name="Ginger M.L."/>
            <person name="Field M.C."/>
            <person name="Barry J.D."/>
            <person name="Hertz-Fowler C."/>
            <person name="Berriman M."/>
        </authorList>
    </citation>
    <scope>NUCLEOTIDE SEQUENCE</scope>
    <source>
        <strain evidence="1">IL3000</strain>
    </source>
</reference>
<dbReference type="InterPro" id="IPR010920">
    <property type="entry name" value="LSM_dom_sf"/>
</dbReference>
<dbReference type="Gene3D" id="2.30.30.100">
    <property type="match status" value="1"/>
</dbReference>
<accession>G0UW85</accession>